<dbReference type="PANTHER" id="PTHR30075:SF2">
    <property type="entry name" value="GLYCINE--TRNA LIGASE, CHLOROPLASTIC_MITOCHONDRIAL 2"/>
    <property type="match status" value="1"/>
</dbReference>
<evidence type="ECO:0000313" key="10">
    <source>
        <dbReference type="EMBL" id="TMI79441.1"/>
    </source>
</evidence>
<dbReference type="NCBIfam" id="TIGR00211">
    <property type="entry name" value="glyS"/>
    <property type="match status" value="1"/>
</dbReference>
<dbReference type="GO" id="GO:0004820">
    <property type="term" value="F:glycine-tRNA ligase activity"/>
    <property type="evidence" value="ECO:0007669"/>
    <property type="project" value="UniProtKB-UniRule"/>
</dbReference>
<feature type="region of interest" description="Disordered" evidence="9">
    <location>
        <begin position="630"/>
        <end position="652"/>
    </location>
</feature>
<evidence type="ECO:0000256" key="7">
    <source>
        <dbReference type="ARBA" id="ARBA00047937"/>
    </source>
</evidence>
<accession>A0A537J7B4</accession>
<reference evidence="10 11" key="1">
    <citation type="journal article" date="2019" name="Nat. Microbiol.">
        <title>Mediterranean grassland soil C-N compound turnover is dependent on rainfall and depth, and is mediated by genomically divergent microorganisms.</title>
        <authorList>
            <person name="Diamond S."/>
            <person name="Andeer P.F."/>
            <person name="Li Z."/>
            <person name="Crits-Christoph A."/>
            <person name="Burstein D."/>
            <person name="Anantharaman K."/>
            <person name="Lane K.R."/>
            <person name="Thomas B.C."/>
            <person name="Pan C."/>
            <person name="Northen T.R."/>
            <person name="Banfield J.F."/>
        </authorList>
    </citation>
    <scope>NUCLEOTIDE SEQUENCE [LARGE SCALE GENOMIC DNA]</scope>
    <source>
        <strain evidence="10">NP_6</strain>
    </source>
</reference>
<comment type="similarity">
    <text evidence="1 8">Belongs to the class-II aminoacyl-tRNA synthetase family.</text>
</comment>
<evidence type="ECO:0000256" key="9">
    <source>
        <dbReference type="SAM" id="MobiDB-lite"/>
    </source>
</evidence>
<keyword evidence="6 8" id="KW-0030">Aminoacyl-tRNA synthetase</keyword>
<comment type="caution">
    <text evidence="10">The sequence shown here is derived from an EMBL/GenBank/DDBJ whole genome shotgun (WGS) entry which is preliminary data.</text>
</comment>
<dbReference type="InterPro" id="IPR015944">
    <property type="entry name" value="Gly-tRNA-synth_bsu"/>
</dbReference>
<dbReference type="PROSITE" id="PS50861">
    <property type="entry name" value="AA_TRNA_LIGASE_II_GLYAB"/>
    <property type="match status" value="1"/>
</dbReference>
<dbReference type="PRINTS" id="PR01045">
    <property type="entry name" value="TRNASYNTHGB"/>
</dbReference>
<dbReference type="InterPro" id="IPR006194">
    <property type="entry name" value="Gly-tRNA-synth_heterodimer"/>
</dbReference>
<gene>
    <name evidence="8" type="primary">glyS</name>
    <name evidence="10" type="ORF">E6H03_10225</name>
</gene>
<evidence type="ECO:0000256" key="3">
    <source>
        <dbReference type="ARBA" id="ARBA00022741"/>
    </source>
</evidence>
<evidence type="ECO:0000256" key="8">
    <source>
        <dbReference type="HAMAP-Rule" id="MF_00255"/>
    </source>
</evidence>
<dbReference type="GO" id="GO:0005829">
    <property type="term" value="C:cytosol"/>
    <property type="evidence" value="ECO:0007669"/>
    <property type="project" value="TreeGrafter"/>
</dbReference>
<keyword evidence="5 8" id="KW-0648">Protein biosynthesis</keyword>
<keyword evidence="8" id="KW-0963">Cytoplasm</keyword>
<dbReference type="GO" id="GO:0006426">
    <property type="term" value="P:glycyl-tRNA aminoacylation"/>
    <property type="evidence" value="ECO:0007669"/>
    <property type="project" value="UniProtKB-UniRule"/>
</dbReference>
<organism evidence="10 11">
    <name type="scientific">Candidatus Segetimicrobium genomatis</name>
    <dbReference type="NCBI Taxonomy" id="2569760"/>
    <lineage>
        <taxon>Bacteria</taxon>
        <taxon>Bacillati</taxon>
        <taxon>Candidatus Sysuimicrobiota</taxon>
        <taxon>Candidatus Sysuimicrobiia</taxon>
        <taxon>Candidatus Sysuimicrobiales</taxon>
        <taxon>Candidatus Segetimicrobiaceae</taxon>
        <taxon>Candidatus Segetimicrobium</taxon>
    </lineage>
</organism>
<comment type="catalytic activity">
    <reaction evidence="7 8">
        <text>tRNA(Gly) + glycine + ATP = glycyl-tRNA(Gly) + AMP + diphosphate</text>
        <dbReference type="Rhea" id="RHEA:16013"/>
        <dbReference type="Rhea" id="RHEA-COMP:9664"/>
        <dbReference type="Rhea" id="RHEA-COMP:9683"/>
        <dbReference type="ChEBI" id="CHEBI:30616"/>
        <dbReference type="ChEBI" id="CHEBI:33019"/>
        <dbReference type="ChEBI" id="CHEBI:57305"/>
        <dbReference type="ChEBI" id="CHEBI:78442"/>
        <dbReference type="ChEBI" id="CHEBI:78522"/>
        <dbReference type="ChEBI" id="CHEBI:456215"/>
        <dbReference type="EC" id="6.1.1.14"/>
    </reaction>
</comment>
<protein>
    <recommendedName>
        <fullName evidence="8">Glycine--tRNA ligase beta subunit</fullName>
        <ecNumber evidence="8">6.1.1.14</ecNumber>
    </recommendedName>
    <alternativeName>
        <fullName evidence="8">Glycyl-tRNA synthetase beta subunit</fullName>
        <shortName evidence="8">GlyRS</shortName>
    </alternativeName>
</protein>
<evidence type="ECO:0000256" key="1">
    <source>
        <dbReference type="ARBA" id="ARBA00008226"/>
    </source>
</evidence>
<proteinExistence type="inferred from homology"/>
<dbReference type="Pfam" id="PF02092">
    <property type="entry name" value="tRNA_synt_2f"/>
    <property type="match status" value="1"/>
</dbReference>
<keyword evidence="3 8" id="KW-0547">Nucleotide-binding</keyword>
<dbReference type="SUPFAM" id="SSF109604">
    <property type="entry name" value="HD-domain/PDEase-like"/>
    <property type="match status" value="1"/>
</dbReference>
<name>A0A537J7B4_9BACT</name>
<dbReference type="AlphaFoldDB" id="A0A537J7B4"/>
<dbReference type="GO" id="GO:0005524">
    <property type="term" value="F:ATP binding"/>
    <property type="evidence" value="ECO:0007669"/>
    <property type="project" value="UniProtKB-UniRule"/>
</dbReference>
<keyword evidence="4 8" id="KW-0067">ATP-binding</keyword>
<sequence length="721" mass="78425">MPLKPTRHKRPRLVFEIGAEELPAAAAWAAARQIRELAPEALRAARITCGAVAAWSTPRRIVLAVEEVALRQEDAVREVRGPAARVAYAADGRPTPAAEGFARAQGVPVAGLERRSTPQGEYVFAILRSPGGPTIKALGEVLPALAAGLAFPKTMRWGPEAVRFARPVRWLVALLGREVVACRFADVEAGRRTFGHRALSPRPITVPDAHGFEAALRRGFVLLDPAVRRRRITESATRVARRAGGHPILDPDLLEETIQLVEWPEALAGRFAPEFLSLPREVLITVMQHHQKYFAVEDASAQLLPVFVAVRNGGSRGLETVREGNEWVLRARLADAQFFFEEDRKRPLEARIPELAGLVVHERLGTMAQKTDRLTRLAHLLGKALPLDVEKTGHLERAARLSKADLVTQMVRELPELQGVIGGVYARLDGEPAPVAGALREQYLPRGALLPRSDVGAYLAILDKLDLLLSALAAGFAVSGSQDPYGLRRAASGIVAIVLDRHLRINLRTFAGAALAETHPALDPARRSAAIDGTLDLLRQRLRTTLIEAGLSYDTVDAVLEAGADDLADAADRAHALWAFRRRPEFSRLYTAFDRAARIVPANFHGEVRPEGLEHEAERALLAALDRVEPLGPAGSRGGTARSSTDRGPGDAAGRYEQALQRLTAIADPVDRFFADVMVMAEDETVRTNRLALLSRVVQLMRPFADLTRVVAGEGKASPAS</sequence>
<keyword evidence="2 8" id="KW-0436">Ligase</keyword>
<evidence type="ECO:0000256" key="4">
    <source>
        <dbReference type="ARBA" id="ARBA00022840"/>
    </source>
</evidence>
<dbReference type="PANTHER" id="PTHR30075">
    <property type="entry name" value="GLYCYL-TRNA SYNTHETASE"/>
    <property type="match status" value="1"/>
</dbReference>
<dbReference type="Proteomes" id="UP000318093">
    <property type="component" value="Unassembled WGS sequence"/>
</dbReference>
<evidence type="ECO:0000256" key="6">
    <source>
        <dbReference type="ARBA" id="ARBA00023146"/>
    </source>
</evidence>
<dbReference type="EMBL" id="VBAN01000327">
    <property type="protein sequence ID" value="TMI79441.1"/>
    <property type="molecule type" value="Genomic_DNA"/>
</dbReference>
<comment type="subunit">
    <text evidence="8">Tetramer of two alpha and two beta subunits.</text>
</comment>
<dbReference type="HAMAP" id="MF_00255">
    <property type="entry name" value="Gly_tRNA_synth_beta"/>
    <property type="match status" value="1"/>
</dbReference>
<dbReference type="EC" id="6.1.1.14" evidence="8"/>
<comment type="subcellular location">
    <subcellularLocation>
        <location evidence="8">Cytoplasm</location>
    </subcellularLocation>
</comment>
<evidence type="ECO:0000256" key="5">
    <source>
        <dbReference type="ARBA" id="ARBA00022917"/>
    </source>
</evidence>
<evidence type="ECO:0000256" key="2">
    <source>
        <dbReference type="ARBA" id="ARBA00022598"/>
    </source>
</evidence>
<evidence type="ECO:0000313" key="11">
    <source>
        <dbReference type="Proteomes" id="UP000318093"/>
    </source>
</evidence>